<feature type="domain" description="HNH" evidence="1">
    <location>
        <begin position="168"/>
        <end position="223"/>
    </location>
</feature>
<dbReference type="InterPro" id="IPR003615">
    <property type="entry name" value="HNH_nuc"/>
</dbReference>
<keyword evidence="2" id="KW-0378">Hydrolase</keyword>
<evidence type="ECO:0000313" key="3">
    <source>
        <dbReference type="Proteomes" id="UP001320609"/>
    </source>
</evidence>
<dbReference type="Pfam" id="PF01844">
    <property type="entry name" value="HNH"/>
    <property type="match status" value="1"/>
</dbReference>
<accession>A0ABS9S2U2</accession>
<proteinExistence type="predicted"/>
<organism evidence="2 3">
    <name type="scientific">Vreelandella neptunia</name>
    <dbReference type="NCBI Taxonomy" id="115551"/>
    <lineage>
        <taxon>Bacteria</taxon>
        <taxon>Pseudomonadati</taxon>
        <taxon>Pseudomonadota</taxon>
        <taxon>Gammaproteobacteria</taxon>
        <taxon>Oceanospirillales</taxon>
        <taxon>Halomonadaceae</taxon>
        <taxon>Vreelandella</taxon>
    </lineage>
</organism>
<dbReference type="RefSeq" id="WP_240716714.1">
    <property type="nucleotide sequence ID" value="NZ_JAKVTW010000001.1"/>
</dbReference>
<dbReference type="EMBL" id="JAKVTW010000001">
    <property type="protein sequence ID" value="MCH4810435.1"/>
    <property type="molecule type" value="Genomic_DNA"/>
</dbReference>
<dbReference type="GO" id="GO:0004519">
    <property type="term" value="F:endonuclease activity"/>
    <property type="evidence" value="ECO:0007669"/>
    <property type="project" value="UniProtKB-KW"/>
</dbReference>
<dbReference type="InterPro" id="IPR002711">
    <property type="entry name" value="HNH"/>
</dbReference>
<sequence>MSRKQFIESIGATCANWNWSWSFINESEKLIIFGVWDDRAIGDHWLIFTYDWERKESGQKNKGFQQSRDHLSLIENEGYDLLVFRMFAVEGSDPIKIKDFERKLLPKKLMRRGNDWYATEIVTSILPEEILDSENQYLEGTKSTVTVNSYERNPEARERCIQHHGCYCAVCGFDFEKYYGVLGANYIHVHHLIPLNEIKQKYSVNPVTDLIPVCPNCHAMIHRGTKTISVESLKEHIDNARKST</sequence>
<protein>
    <submittedName>
        <fullName evidence="2">HNH endonuclease</fullName>
    </submittedName>
</protein>
<gene>
    <name evidence="2" type="ORF">MLE19_03730</name>
</gene>
<comment type="caution">
    <text evidence="2">The sequence shown here is derived from an EMBL/GenBank/DDBJ whole genome shotgun (WGS) entry which is preliminary data.</text>
</comment>
<reference evidence="2 3" key="1">
    <citation type="submission" date="2022-03" db="EMBL/GenBank/DDBJ databases">
        <title>Genomic signatures underlying metal tolerance in selected Arctic bacterial isolates.</title>
        <authorList>
            <person name="Thomas F.A."/>
            <person name="Venkatachalam S."/>
            <person name="Krishnan K.P."/>
        </authorList>
    </citation>
    <scope>NUCLEOTIDE SEQUENCE [LARGE SCALE GENOMIC DNA]</scope>
    <source>
        <strain evidence="2 3">HM116</strain>
    </source>
</reference>
<dbReference type="Proteomes" id="UP001320609">
    <property type="component" value="Unassembled WGS sequence"/>
</dbReference>
<keyword evidence="3" id="KW-1185">Reference proteome</keyword>
<dbReference type="CDD" id="cd00085">
    <property type="entry name" value="HNHc"/>
    <property type="match status" value="1"/>
</dbReference>
<evidence type="ECO:0000313" key="2">
    <source>
        <dbReference type="EMBL" id="MCH4810435.1"/>
    </source>
</evidence>
<keyword evidence="2" id="KW-0540">Nuclease</keyword>
<keyword evidence="2" id="KW-0255">Endonuclease</keyword>
<evidence type="ECO:0000259" key="1">
    <source>
        <dbReference type="Pfam" id="PF01844"/>
    </source>
</evidence>
<name>A0ABS9S2U2_9GAMM</name>